<dbReference type="Proteomes" id="UP000651452">
    <property type="component" value="Unassembled WGS sequence"/>
</dbReference>
<accession>A0A8H7MBT9</accession>
<dbReference type="PANTHER" id="PTHR24148:SF73">
    <property type="entry name" value="HET DOMAIN PROTEIN (AFU_ORTHOLOGUE AFUA_8G01020)"/>
    <property type="match status" value="1"/>
</dbReference>
<gene>
    <name evidence="1" type="ORF">EKO04_010085</name>
</gene>
<reference evidence="1" key="1">
    <citation type="submission" date="2018-12" db="EMBL/GenBank/DDBJ databases">
        <authorList>
            <person name="Syme R.A."/>
            <person name="Farfan-Caceres L."/>
            <person name="Lichtenzveig J."/>
        </authorList>
    </citation>
    <scope>NUCLEOTIDE SEQUENCE</scope>
    <source>
        <strain evidence="1">Al4</strain>
    </source>
</reference>
<evidence type="ECO:0000313" key="1">
    <source>
        <dbReference type="EMBL" id="KAF9692076.1"/>
    </source>
</evidence>
<evidence type="ECO:0000313" key="2">
    <source>
        <dbReference type="Proteomes" id="UP000651452"/>
    </source>
</evidence>
<organism evidence="1 2">
    <name type="scientific">Ascochyta lentis</name>
    <dbReference type="NCBI Taxonomy" id="205686"/>
    <lineage>
        <taxon>Eukaryota</taxon>
        <taxon>Fungi</taxon>
        <taxon>Dikarya</taxon>
        <taxon>Ascomycota</taxon>
        <taxon>Pezizomycotina</taxon>
        <taxon>Dothideomycetes</taxon>
        <taxon>Pleosporomycetidae</taxon>
        <taxon>Pleosporales</taxon>
        <taxon>Pleosporineae</taxon>
        <taxon>Didymellaceae</taxon>
        <taxon>Ascochyta</taxon>
    </lineage>
</organism>
<evidence type="ECO:0008006" key="3">
    <source>
        <dbReference type="Google" id="ProtNLM"/>
    </source>
</evidence>
<dbReference type="InterPro" id="IPR052895">
    <property type="entry name" value="HetReg/Transcr_Mod"/>
</dbReference>
<reference evidence="1" key="2">
    <citation type="submission" date="2020-09" db="EMBL/GenBank/DDBJ databases">
        <title>Reference genome assembly for Australian Ascochyta lentis isolate Al4.</title>
        <authorList>
            <person name="Lee R.C."/>
            <person name="Farfan-Caceres L.M."/>
            <person name="Debler J.W."/>
            <person name="Williams A.H."/>
            <person name="Henares B.M."/>
        </authorList>
    </citation>
    <scope>NUCLEOTIDE SEQUENCE</scope>
    <source>
        <strain evidence="1">Al4</strain>
    </source>
</reference>
<proteinExistence type="predicted"/>
<dbReference type="PANTHER" id="PTHR24148">
    <property type="entry name" value="ANKYRIN REPEAT DOMAIN-CONTAINING PROTEIN 39 HOMOLOG-RELATED"/>
    <property type="match status" value="1"/>
</dbReference>
<protein>
    <recommendedName>
        <fullName evidence="3">Heterokaryon incompatibility domain-containing protein</fullName>
    </recommendedName>
</protein>
<name>A0A8H7MBT9_9PLEO</name>
<dbReference type="OrthoDB" id="4476201at2759"/>
<sequence>MADVFQKASGLVVWLGQEDDFTADALAVIQKVSAIPESDWPLVPYTSFYEPGSAQHGHKPDLTFHNWLGFITLINRSRFRRAWVVQEIALSSSPVVVCGTKAFPWEKLSKTLSVFKATKWYHHLHTEKMKHVRELQRHPGVYKRVLQSKLSVGISPLFLNETRVAISTSLGSEDKVEVQRLPLTMLLGLADPNMAPFRTNPNALMPNYNLTGQQVYLETAKALLTSTRNLSLLSHVEDVSIRRTLGLPSWVLDYSVSIDLYPLRYRGPGLWRASGNLPWQMSAVTISSGLLDMQGSRLGHKSCRMNRAIRLLPGPVL</sequence>
<dbReference type="AlphaFoldDB" id="A0A8H7MBT9"/>
<dbReference type="EMBL" id="RZGK01000019">
    <property type="protein sequence ID" value="KAF9692076.1"/>
    <property type="molecule type" value="Genomic_DNA"/>
</dbReference>
<comment type="caution">
    <text evidence="1">The sequence shown here is derived from an EMBL/GenBank/DDBJ whole genome shotgun (WGS) entry which is preliminary data.</text>
</comment>
<keyword evidence="2" id="KW-1185">Reference proteome</keyword>